<comment type="caution">
    <text evidence="2">The sequence shown here is derived from an EMBL/GenBank/DDBJ whole genome shotgun (WGS) entry which is preliminary data.</text>
</comment>
<evidence type="ECO:0000313" key="2">
    <source>
        <dbReference type="EMBL" id="KAJ1093979.1"/>
    </source>
</evidence>
<name>A0AAV7LUC7_PLEWA</name>
<sequence length="109" mass="11558">MGADGASGAGQETELSQAASESSCESWDRRRLRGAISCREPSGLYRLAHVTSRYPRNLLPALPGPSSVLWHRGPPPACCSEVLGGGPSATTFTRGPRLPPERLSTNLLD</sequence>
<feature type="region of interest" description="Disordered" evidence="1">
    <location>
        <begin position="89"/>
        <end position="109"/>
    </location>
</feature>
<evidence type="ECO:0000313" key="3">
    <source>
        <dbReference type="Proteomes" id="UP001066276"/>
    </source>
</evidence>
<evidence type="ECO:0000256" key="1">
    <source>
        <dbReference type="SAM" id="MobiDB-lite"/>
    </source>
</evidence>
<protein>
    <submittedName>
        <fullName evidence="2">Uncharacterized protein</fullName>
    </submittedName>
</protein>
<feature type="compositionally biased region" description="Polar residues" evidence="1">
    <location>
        <begin position="13"/>
        <end position="25"/>
    </location>
</feature>
<dbReference type="EMBL" id="JANPWB010000015">
    <property type="protein sequence ID" value="KAJ1093979.1"/>
    <property type="molecule type" value="Genomic_DNA"/>
</dbReference>
<organism evidence="2 3">
    <name type="scientific">Pleurodeles waltl</name>
    <name type="common">Iberian ribbed newt</name>
    <dbReference type="NCBI Taxonomy" id="8319"/>
    <lineage>
        <taxon>Eukaryota</taxon>
        <taxon>Metazoa</taxon>
        <taxon>Chordata</taxon>
        <taxon>Craniata</taxon>
        <taxon>Vertebrata</taxon>
        <taxon>Euteleostomi</taxon>
        <taxon>Amphibia</taxon>
        <taxon>Batrachia</taxon>
        <taxon>Caudata</taxon>
        <taxon>Salamandroidea</taxon>
        <taxon>Salamandridae</taxon>
        <taxon>Pleurodelinae</taxon>
        <taxon>Pleurodeles</taxon>
    </lineage>
</organism>
<dbReference type="AlphaFoldDB" id="A0AAV7LUC7"/>
<dbReference type="Proteomes" id="UP001066276">
    <property type="component" value="Chromosome 11"/>
</dbReference>
<keyword evidence="3" id="KW-1185">Reference proteome</keyword>
<accession>A0AAV7LUC7</accession>
<proteinExistence type="predicted"/>
<reference evidence="2" key="1">
    <citation type="journal article" date="2022" name="bioRxiv">
        <title>Sequencing and chromosome-scale assembly of the giantPleurodeles waltlgenome.</title>
        <authorList>
            <person name="Brown T."/>
            <person name="Elewa A."/>
            <person name="Iarovenko S."/>
            <person name="Subramanian E."/>
            <person name="Araus A.J."/>
            <person name="Petzold A."/>
            <person name="Susuki M."/>
            <person name="Suzuki K.-i.T."/>
            <person name="Hayashi T."/>
            <person name="Toyoda A."/>
            <person name="Oliveira C."/>
            <person name="Osipova E."/>
            <person name="Leigh N.D."/>
            <person name="Simon A."/>
            <person name="Yun M.H."/>
        </authorList>
    </citation>
    <scope>NUCLEOTIDE SEQUENCE</scope>
    <source>
        <strain evidence="2">20211129_DDA</strain>
        <tissue evidence="2">Liver</tissue>
    </source>
</reference>
<feature type="region of interest" description="Disordered" evidence="1">
    <location>
        <begin position="1"/>
        <end position="28"/>
    </location>
</feature>
<gene>
    <name evidence="2" type="ORF">NDU88_007065</name>
</gene>